<gene>
    <name evidence="2" type="ORF">BJF95_16925</name>
</gene>
<evidence type="ECO:0000313" key="2">
    <source>
        <dbReference type="EMBL" id="OLP45046.1"/>
    </source>
</evidence>
<accession>A0A1Q8ZSV9</accession>
<protein>
    <submittedName>
        <fullName evidence="2">Uncharacterized protein</fullName>
    </submittedName>
</protein>
<feature type="region of interest" description="Disordered" evidence="1">
    <location>
        <begin position="1"/>
        <end position="25"/>
    </location>
</feature>
<dbReference type="EMBL" id="MKIM01000025">
    <property type="protein sequence ID" value="OLP45046.1"/>
    <property type="molecule type" value="Genomic_DNA"/>
</dbReference>
<proteinExistence type="predicted"/>
<dbReference type="Proteomes" id="UP000186894">
    <property type="component" value="Unassembled WGS sequence"/>
</dbReference>
<sequence length="85" mass="9136">MRFQGSLPDSKDVGPLTTDDPANQLSTVPGFAHDLPDGYAFTDETTDDGVCLFTPKISLILQSLGGCQKLWVYSCCADCNADLPH</sequence>
<dbReference type="AlphaFoldDB" id="A0A1Q8ZSV9"/>
<evidence type="ECO:0000256" key="1">
    <source>
        <dbReference type="SAM" id="MobiDB-lite"/>
    </source>
</evidence>
<organism evidence="2 3">
    <name type="scientific">Rhizobium oryziradicis</name>
    <dbReference type="NCBI Taxonomy" id="1867956"/>
    <lineage>
        <taxon>Bacteria</taxon>
        <taxon>Pseudomonadati</taxon>
        <taxon>Pseudomonadota</taxon>
        <taxon>Alphaproteobacteria</taxon>
        <taxon>Hyphomicrobiales</taxon>
        <taxon>Rhizobiaceae</taxon>
        <taxon>Rhizobium/Agrobacterium group</taxon>
        <taxon>Rhizobium</taxon>
    </lineage>
</organism>
<name>A0A1Q8ZSV9_9HYPH</name>
<reference evidence="2 3" key="1">
    <citation type="submission" date="2016-09" db="EMBL/GenBank/DDBJ databases">
        <title>Rhizobium oryziradicis sp. nov., isolated from the root of rice.</title>
        <authorList>
            <person name="Zhao J."/>
            <person name="Zhang X."/>
        </authorList>
    </citation>
    <scope>NUCLEOTIDE SEQUENCE [LARGE SCALE GENOMIC DNA]</scope>
    <source>
        <strain evidence="2 3">N19</strain>
    </source>
</reference>
<evidence type="ECO:0000313" key="3">
    <source>
        <dbReference type="Proteomes" id="UP000186894"/>
    </source>
</evidence>
<comment type="caution">
    <text evidence="2">The sequence shown here is derived from an EMBL/GenBank/DDBJ whole genome shotgun (WGS) entry which is preliminary data.</text>
</comment>
<keyword evidence="3" id="KW-1185">Reference proteome</keyword>